<dbReference type="InterPro" id="IPR019734">
    <property type="entry name" value="TPR_rpt"/>
</dbReference>
<dbReference type="SUPFAM" id="SSF46565">
    <property type="entry name" value="Chaperone J-domain"/>
    <property type="match status" value="1"/>
</dbReference>
<dbReference type="PROSITE" id="PS50076">
    <property type="entry name" value="DNAJ_2"/>
    <property type="match status" value="1"/>
</dbReference>
<dbReference type="Gene3D" id="1.25.40.10">
    <property type="entry name" value="Tetratricopeptide repeat domain"/>
    <property type="match status" value="1"/>
</dbReference>
<evidence type="ECO:0000313" key="7">
    <source>
        <dbReference type="Proteomes" id="UP000664417"/>
    </source>
</evidence>
<dbReference type="Gene3D" id="1.10.287.110">
    <property type="entry name" value="DnaJ domain"/>
    <property type="match status" value="1"/>
</dbReference>
<organism evidence="6 7">
    <name type="scientific">Acanthopleuribacter pedis</name>
    <dbReference type="NCBI Taxonomy" id="442870"/>
    <lineage>
        <taxon>Bacteria</taxon>
        <taxon>Pseudomonadati</taxon>
        <taxon>Acidobacteriota</taxon>
        <taxon>Holophagae</taxon>
        <taxon>Acanthopleuribacterales</taxon>
        <taxon>Acanthopleuribacteraceae</taxon>
        <taxon>Acanthopleuribacter</taxon>
    </lineage>
</organism>
<dbReference type="SMART" id="SM00271">
    <property type="entry name" value="DnaJ"/>
    <property type="match status" value="1"/>
</dbReference>
<feature type="repeat" description="TPR" evidence="3">
    <location>
        <begin position="88"/>
        <end position="121"/>
    </location>
</feature>
<dbReference type="InterPro" id="IPR036869">
    <property type="entry name" value="J_dom_sf"/>
</dbReference>
<evidence type="ECO:0000256" key="1">
    <source>
        <dbReference type="ARBA" id="ARBA00022737"/>
    </source>
</evidence>
<keyword evidence="2 3" id="KW-0802">TPR repeat</keyword>
<dbReference type="CDD" id="cd06257">
    <property type="entry name" value="DnaJ"/>
    <property type="match status" value="1"/>
</dbReference>
<feature type="region of interest" description="Disordered" evidence="4">
    <location>
        <begin position="200"/>
        <end position="223"/>
    </location>
</feature>
<dbReference type="Proteomes" id="UP000664417">
    <property type="component" value="Unassembled WGS sequence"/>
</dbReference>
<evidence type="ECO:0000313" key="6">
    <source>
        <dbReference type="EMBL" id="MBO1320008.1"/>
    </source>
</evidence>
<dbReference type="PRINTS" id="PR00625">
    <property type="entry name" value="JDOMAIN"/>
</dbReference>
<feature type="domain" description="J" evidence="5">
    <location>
        <begin position="2"/>
        <end position="69"/>
    </location>
</feature>
<dbReference type="PANTHER" id="PTHR45188">
    <property type="entry name" value="DNAJ PROTEIN P58IPK HOMOLOG"/>
    <property type="match status" value="1"/>
</dbReference>
<protein>
    <submittedName>
        <fullName evidence="6">J domain-containing protein</fullName>
    </submittedName>
</protein>
<evidence type="ECO:0000256" key="4">
    <source>
        <dbReference type="SAM" id="MobiDB-lite"/>
    </source>
</evidence>
<comment type="caution">
    <text evidence="6">The sequence shown here is derived from an EMBL/GenBank/DDBJ whole genome shotgun (WGS) entry which is preliminary data.</text>
</comment>
<dbReference type="PROSITE" id="PS00636">
    <property type="entry name" value="DNAJ_1"/>
    <property type="match status" value="1"/>
</dbReference>
<dbReference type="EMBL" id="JAFREP010000015">
    <property type="protein sequence ID" value="MBO1320008.1"/>
    <property type="molecule type" value="Genomic_DNA"/>
</dbReference>
<dbReference type="AlphaFoldDB" id="A0A8J7U508"/>
<accession>A0A8J7U508</accession>
<keyword evidence="7" id="KW-1185">Reference proteome</keyword>
<reference evidence="6" key="1">
    <citation type="submission" date="2021-03" db="EMBL/GenBank/DDBJ databases">
        <authorList>
            <person name="Wang G."/>
        </authorList>
    </citation>
    <scope>NUCLEOTIDE SEQUENCE</scope>
    <source>
        <strain evidence="6">KCTC 12899</strain>
    </source>
</reference>
<dbReference type="PROSITE" id="PS50005">
    <property type="entry name" value="TPR"/>
    <property type="match status" value="1"/>
</dbReference>
<feature type="compositionally biased region" description="Gly residues" evidence="4">
    <location>
        <begin position="214"/>
        <end position="223"/>
    </location>
</feature>
<dbReference type="SUPFAM" id="SSF48452">
    <property type="entry name" value="TPR-like"/>
    <property type="match status" value="1"/>
</dbReference>
<evidence type="ECO:0000256" key="2">
    <source>
        <dbReference type="ARBA" id="ARBA00022803"/>
    </source>
</evidence>
<dbReference type="InterPro" id="IPR011990">
    <property type="entry name" value="TPR-like_helical_dom_sf"/>
</dbReference>
<dbReference type="Pfam" id="PF00226">
    <property type="entry name" value="DnaJ"/>
    <property type="match status" value="1"/>
</dbReference>
<dbReference type="RefSeq" id="WP_207859962.1">
    <property type="nucleotide sequence ID" value="NZ_JAFREP010000015.1"/>
</dbReference>
<evidence type="ECO:0000256" key="3">
    <source>
        <dbReference type="PROSITE-ProRule" id="PRU00339"/>
    </source>
</evidence>
<proteinExistence type="predicted"/>
<gene>
    <name evidence="6" type="ORF">J3U88_16155</name>
</gene>
<feature type="compositionally biased region" description="Basic and acidic residues" evidence="4">
    <location>
        <begin position="200"/>
        <end position="210"/>
    </location>
</feature>
<dbReference type="InterPro" id="IPR001623">
    <property type="entry name" value="DnaJ_domain"/>
</dbReference>
<evidence type="ECO:0000259" key="5">
    <source>
        <dbReference type="PROSITE" id="PS50076"/>
    </source>
</evidence>
<dbReference type="InterPro" id="IPR018253">
    <property type="entry name" value="DnaJ_domain_CS"/>
</dbReference>
<dbReference type="PANTHER" id="PTHR45188:SF2">
    <property type="entry name" value="DNAJ HOMOLOG SUBFAMILY C MEMBER 7"/>
    <property type="match status" value="1"/>
</dbReference>
<keyword evidence="1" id="KW-0677">Repeat</keyword>
<name>A0A8J7U508_9BACT</name>
<sequence>MDHYRTLQVSRHCSREELHKAFRRLSKSNHPDSFPESERDQAEKKYQQIVVAFNTLKDPRQREKYDKTLDLGAPAGRPQVDESNEARAARYLKMGQMRYEKNLYDQAVEALKRAVYFQETAEGWFYKGLAEIKVSGMGKEGVRSLERAISMDSRNGSYYAALVRSLMHFGLKTRARNALQKGLQMAPGDRELRALAREMEPEEVQKDKSAKKGGLLGGLFGKK</sequence>